<organism evidence="2 3">
    <name type="scientific">Oryza meyeriana var. granulata</name>
    <dbReference type="NCBI Taxonomy" id="110450"/>
    <lineage>
        <taxon>Eukaryota</taxon>
        <taxon>Viridiplantae</taxon>
        <taxon>Streptophyta</taxon>
        <taxon>Embryophyta</taxon>
        <taxon>Tracheophyta</taxon>
        <taxon>Spermatophyta</taxon>
        <taxon>Magnoliopsida</taxon>
        <taxon>Liliopsida</taxon>
        <taxon>Poales</taxon>
        <taxon>Poaceae</taxon>
        <taxon>BOP clade</taxon>
        <taxon>Oryzoideae</taxon>
        <taxon>Oryzeae</taxon>
        <taxon>Oryzinae</taxon>
        <taxon>Oryza</taxon>
        <taxon>Oryza meyeriana</taxon>
    </lineage>
</organism>
<dbReference type="Proteomes" id="UP000479710">
    <property type="component" value="Unassembled WGS sequence"/>
</dbReference>
<feature type="region of interest" description="Disordered" evidence="1">
    <location>
        <begin position="193"/>
        <end position="227"/>
    </location>
</feature>
<dbReference type="PANTHER" id="PTHR34303:SF8">
    <property type="entry name" value="OS09G0372600 PROTEIN"/>
    <property type="match status" value="1"/>
</dbReference>
<dbReference type="PANTHER" id="PTHR34303">
    <property type="entry name" value="OS01G0890400 PROTEIN-RELATED"/>
    <property type="match status" value="1"/>
</dbReference>
<feature type="compositionally biased region" description="Low complexity" evidence="1">
    <location>
        <begin position="260"/>
        <end position="270"/>
    </location>
</feature>
<feature type="region of interest" description="Disordered" evidence="1">
    <location>
        <begin position="248"/>
        <end position="311"/>
    </location>
</feature>
<sequence>MNASSLSFASFMAALLSPPNDLNPPKPLTTAKTRLSTMNRGTMRLRLNRPDDKEYAYDFEDTIESGDHIVILEKVEDCEASFTQPMERLYELDILDYPDEHRPLFLARQVLSGLGLIAEIDEECMYGEDYSSFRVVVQHQHEKVFPSYLRIWNRHAPSTLARVTVIASWERILNIDDGGHYWRHFLPYASLPPPPLDNTDNTHHQNNHNPHAAHFHDQGANQQLPPRYPNQALWLLPDIQPLPLQATSPLLLLPPPTSPPTTLTPGSQGSSHDRVNKPLGSPARSVDGGLSFPKPDSDHEASAKKRDGRKK</sequence>
<comment type="caution">
    <text evidence="2">The sequence shown here is derived from an EMBL/GenBank/DDBJ whole genome shotgun (WGS) entry which is preliminary data.</text>
</comment>
<proteinExistence type="predicted"/>
<accession>A0A6G1FGT0</accession>
<evidence type="ECO:0000313" key="2">
    <source>
        <dbReference type="EMBL" id="KAF0936033.1"/>
    </source>
</evidence>
<evidence type="ECO:0000256" key="1">
    <source>
        <dbReference type="SAM" id="MobiDB-lite"/>
    </source>
</evidence>
<dbReference type="AlphaFoldDB" id="A0A6G1FGT0"/>
<dbReference type="EMBL" id="SPHZ02000001">
    <property type="protein sequence ID" value="KAF0936033.1"/>
    <property type="molecule type" value="Genomic_DNA"/>
</dbReference>
<feature type="compositionally biased region" description="Basic and acidic residues" evidence="1">
    <location>
        <begin position="295"/>
        <end position="305"/>
    </location>
</feature>
<name>A0A6G1FGT0_9ORYZ</name>
<evidence type="ECO:0000313" key="3">
    <source>
        <dbReference type="Proteomes" id="UP000479710"/>
    </source>
</evidence>
<dbReference type="OrthoDB" id="702966at2759"/>
<protein>
    <submittedName>
        <fullName evidence="2">Uncharacterized protein</fullName>
    </submittedName>
</protein>
<reference evidence="2 3" key="1">
    <citation type="submission" date="2019-11" db="EMBL/GenBank/DDBJ databases">
        <title>Whole genome sequence of Oryza granulata.</title>
        <authorList>
            <person name="Li W."/>
        </authorList>
    </citation>
    <scope>NUCLEOTIDE SEQUENCE [LARGE SCALE GENOMIC DNA]</scope>
    <source>
        <strain evidence="3">cv. Menghai</strain>
        <tissue evidence="2">Leaf</tissue>
    </source>
</reference>
<keyword evidence="3" id="KW-1185">Reference proteome</keyword>
<gene>
    <name evidence="2" type="ORF">E2562_038340</name>
</gene>